<proteinExistence type="predicted"/>
<dbReference type="OrthoDB" id="428734at2759"/>
<reference evidence="2" key="2">
    <citation type="submission" date="2020-12" db="EMBL/GenBank/DDBJ databases">
        <title>New Spironucleus salmonicida genome in near-complete chromosomes.</title>
        <authorList>
            <person name="Xu F."/>
            <person name="Kurt Z."/>
            <person name="Jimenez-Gonzalez A."/>
            <person name="Astvaldsson A."/>
            <person name="Andersson J.O."/>
            <person name="Svard S.G."/>
        </authorList>
    </citation>
    <scope>NUCLEOTIDE SEQUENCE</scope>
    <source>
        <strain evidence="2">ATCC 50377</strain>
    </source>
</reference>
<evidence type="ECO:0000313" key="2">
    <source>
        <dbReference type="EMBL" id="KAH0575635.1"/>
    </source>
</evidence>
<dbReference type="EMBL" id="AUWU02000003">
    <property type="protein sequence ID" value="KAH0575635.1"/>
    <property type="molecule type" value="Genomic_DNA"/>
</dbReference>
<dbReference type="EMBL" id="KI546046">
    <property type="protein sequence ID" value="EST47143.1"/>
    <property type="molecule type" value="Genomic_DNA"/>
</dbReference>
<dbReference type="GO" id="GO:0004519">
    <property type="term" value="F:endonuclease activity"/>
    <property type="evidence" value="ECO:0007669"/>
    <property type="project" value="UniProtKB-KW"/>
</dbReference>
<dbReference type="AlphaFoldDB" id="V6LSA6"/>
<keyword evidence="3" id="KW-1185">Reference proteome</keyword>
<organism evidence="1">
    <name type="scientific">Spironucleus salmonicida</name>
    <dbReference type="NCBI Taxonomy" id="348837"/>
    <lineage>
        <taxon>Eukaryota</taxon>
        <taxon>Metamonada</taxon>
        <taxon>Diplomonadida</taxon>
        <taxon>Hexamitidae</taxon>
        <taxon>Hexamitinae</taxon>
        <taxon>Spironucleus</taxon>
    </lineage>
</organism>
<reference evidence="1 2" key="1">
    <citation type="journal article" date="2014" name="PLoS Genet.">
        <title>The Genome of Spironucleus salmonicida Highlights a Fish Pathogen Adapted to Fluctuating Environments.</title>
        <authorList>
            <person name="Xu F."/>
            <person name="Jerlstrom-Hultqvist J."/>
            <person name="Einarsson E."/>
            <person name="Astvaldsson A."/>
            <person name="Svard S.G."/>
            <person name="Andersson J.O."/>
        </authorList>
    </citation>
    <scope>NUCLEOTIDE SEQUENCE</scope>
    <source>
        <strain evidence="2">ATCC 50377</strain>
    </source>
</reference>
<dbReference type="Proteomes" id="UP000018208">
    <property type="component" value="Unassembled WGS sequence"/>
</dbReference>
<dbReference type="PANTHER" id="PTHR12121:SF36">
    <property type="entry name" value="ENDONUCLEASE_EXONUCLEASE_PHOSPHATASE DOMAIN-CONTAINING PROTEIN"/>
    <property type="match status" value="1"/>
</dbReference>
<accession>V6LSA6</accession>
<keyword evidence="1" id="KW-0255">Endonuclease</keyword>
<gene>
    <name evidence="1" type="ORF">SS50377_12654</name>
    <name evidence="2" type="ORF">SS50377_23275</name>
</gene>
<dbReference type="SUPFAM" id="SSF56219">
    <property type="entry name" value="DNase I-like"/>
    <property type="match status" value="1"/>
</dbReference>
<keyword evidence="1" id="KW-0378">Hydrolase</keyword>
<dbReference type="InterPro" id="IPR036691">
    <property type="entry name" value="Endo/exonu/phosph_ase_sf"/>
</dbReference>
<evidence type="ECO:0000313" key="1">
    <source>
        <dbReference type="EMBL" id="EST47143.1"/>
    </source>
</evidence>
<dbReference type="Gene3D" id="3.60.10.10">
    <property type="entry name" value="Endonuclease/exonuclease/phosphatase"/>
    <property type="match status" value="1"/>
</dbReference>
<dbReference type="VEuPathDB" id="GiardiaDB:SS50377_23275"/>
<dbReference type="GO" id="GO:0000175">
    <property type="term" value="F:3'-5'-RNA exonuclease activity"/>
    <property type="evidence" value="ECO:0007669"/>
    <property type="project" value="TreeGrafter"/>
</dbReference>
<evidence type="ECO:0000313" key="3">
    <source>
        <dbReference type="Proteomes" id="UP000018208"/>
    </source>
</evidence>
<dbReference type="InterPro" id="IPR050410">
    <property type="entry name" value="CCR4/nocturin_mRNA_transcr"/>
</dbReference>
<keyword evidence="1" id="KW-0540">Nuclease</keyword>
<protein>
    <submittedName>
        <fullName evidence="1">Endonuclease/Exonuclease/phosphatase family protein</fullName>
    </submittedName>
</protein>
<sequence length="642" mass="74313">MYNQVPLFKTLHEWLQFYGKEEIDQLFENGNFKVQPLQQYHSNMLGKILKEPLYSISSGYLIRNLRFDRNFNLIIANQMALSINFSEIERIILSSDYKNDTWPLYKNFPQFIKKIDCSQFKEKNKFTIMLKDQIGLIKNTLALANRNNLNIRATETNIVQFLVDEFPFSAIYNFTEQHIFIHPDLCSHFQFMRQNNIFSDISNTVQKLKQSNIANIKGWCAILPLVDQQFNVELQIACASFFCIKCNVDELEQVKTWANTNLGFLPCIYLHDNQSFLPSYFPYLNNFVTFQEYENMLNPPQISTETNSEGIKILSWNLQNQSTLTFPNSLNISFPFTSWRAYKFPKIADLIINSNADICCFSEAGPIDEIYKNNKQLNQLYTLTKCAIDTVTKLSPGVSIYTAILTLKKHKLIHQENLPFSKIAYSISIAREVGIITPNFEKLQPFLTFNSATFVVIEINDKRLACCAIYPNWQFMTEVVKYLQIKLSCKRTDDLYNQFGCKGKIIAGDFNITPNSAIYKSFDRIISCEMADNITDQMIKDASNDRSYAQRLYFKSYINELQIQGLSSAFVHYIENNIEGQLQGKEPITVNVPGFKDCLDYIMTDMLIKEKCTPYCEVYNEIIPNCICVSDHAPLVCVVDFK</sequence>
<name>V6LSA6_9EUKA</name>
<keyword evidence="1" id="KW-0269">Exonuclease</keyword>
<dbReference type="PANTHER" id="PTHR12121">
    <property type="entry name" value="CARBON CATABOLITE REPRESSOR PROTEIN 4"/>
    <property type="match status" value="1"/>
</dbReference>